<proteinExistence type="inferred from homology"/>
<comment type="similarity">
    <text evidence="1 2">Belongs to the phD/YefM antitoxin family.</text>
</comment>
<evidence type="ECO:0000256" key="1">
    <source>
        <dbReference type="ARBA" id="ARBA00009981"/>
    </source>
</evidence>
<evidence type="ECO:0000256" key="2">
    <source>
        <dbReference type="RuleBase" id="RU362080"/>
    </source>
</evidence>
<accession>A0ABZ0RRQ2</accession>
<gene>
    <name evidence="3" type="ORF">SH580_09415</name>
</gene>
<keyword evidence="4" id="KW-1185">Reference proteome</keyword>
<comment type="function">
    <text evidence="2">Antitoxin component of a type II toxin-antitoxin (TA) system.</text>
</comment>
<dbReference type="RefSeq" id="WP_319834742.1">
    <property type="nucleotide sequence ID" value="NZ_CP138858.1"/>
</dbReference>
<reference evidence="3 4" key="1">
    <citation type="submission" date="2023-11" db="EMBL/GenBank/DDBJ databases">
        <title>Coraliomargarita sp. nov., isolated from marine algae.</title>
        <authorList>
            <person name="Lee J.K."/>
            <person name="Baek J.H."/>
            <person name="Kim J.M."/>
            <person name="Choi D.G."/>
            <person name="Jeon C.O."/>
        </authorList>
    </citation>
    <scope>NUCLEOTIDE SEQUENCE [LARGE SCALE GENOMIC DNA]</scope>
    <source>
        <strain evidence="3 4">J2-16</strain>
    </source>
</reference>
<dbReference type="SUPFAM" id="SSF143120">
    <property type="entry name" value="YefM-like"/>
    <property type="match status" value="1"/>
</dbReference>
<evidence type="ECO:0000313" key="4">
    <source>
        <dbReference type="Proteomes" id="UP001324993"/>
    </source>
</evidence>
<dbReference type="Pfam" id="PF02604">
    <property type="entry name" value="PhdYeFM_antitox"/>
    <property type="match status" value="1"/>
</dbReference>
<organism evidence="3 4">
    <name type="scientific">Coraliomargarita algicola</name>
    <dbReference type="NCBI Taxonomy" id="3092156"/>
    <lineage>
        <taxon>Bacteria</taxon>
        <taxon>Pseudomonadati</taxon>
        <taxon>Verrucomicrobiota</taxon>
        <taxon>Opitutia</taxon>
        <taxon>Puniceicoccales</taxon>
        <taxon>Coraliomargaritaceae</taxon>
        <taxon>Coraliomargarita</taxon>
    </lineage>
</organism>
<name>A0ABZ0RRQ2_9BACT</name>
<sequence length="82" mass="9312">MSSTEARANFGAFLDKGSREPVIVKRQNREVGAFVPMEDLKAIHRLRLRELREATAELSEEGRKNGMTEEILKDILEEVNPS</sequence>
<evidence type="ECO:0000313" key="3">
    <source>
        <dbReference type="EMBL" id="WPJ97929.1"/>
    </source>
</evidence>
<dbReference type="InterPro" id="IPR006442">
    <property type="entry name" value="Antitoxin_Phd/YefM"/>
</dbReference>
<dbReference type="Proteomes" id="UP001324993">
    <property type="component" value="Chromosome"/>
</dbReference>
<protein>
    <recommendedName>
        <fullName evidence="2">Antitoxin</fullName>
    </recommendedName>
</protein>
<dbReference type="InterPro" id="IPR036165">
    <property type="entry name" value="YefM-like_sf"/>
</dbReference>
<dbReference type="EMBL" id="CP138858">
    <property type="protein sequence ID" value="WPJ97929.1"/>
    <property type="molecule type" value="Genomic_DNA"/>
</dbReference>